<dbReference type="EMBL" id="QXCT01000001">
    <property type="protein sequence ID" value="MDW9252345.1"/>
    <property type="molecule type" value="Genomic_DNA"/>
</dbReference>
<comment type="caution">
    <text evidence="1">The sequence shown here is derived from an EMBL/GenBank/DDBJ whole genome shotgun (WGS) entry which is preliminary data.</text>
</comment>
<proteinExistence type="predicted"/>
<protein>
    <submittedName>
        <fullName evidence="1">Uncharacterized protein</fullName>
    </submittedName>
</protein>
<evidence type="ECO:0000313" key="1">
    <source>
        <dbReference type="EMBL" id="MDW9252345.1"/>
    </source>
</evidence>
<reference evidence="1" key="1">
    <citation type="submission" date="2018-08" db="EMBL/GenBank/DDBJ databases">
        <title>Identification of Burkholderia cepacia strains that express a Burkholderia pseudomallei-like capsular polysaccharide.</title>
        <authorList>
            <person name="Burtnick M.N."/>
            <person name="Vongsouvath M."/>
            <person name="Newton P."/>
            <person name="Wuthiekanun V."/>
            <person name="Limmathurotsakul D."/>
            <person name="Brett P.J."/>
            <person name="Chantratita N."/>
            <person name="Dance D.A."/>
        </authorList>
    </citation>
    <scope>NUCLEOTIDE SEQUENCE</scope>
    <source>
        <strain evidence="1">SBXCC001</strain>
    </source>
</reference>
<accession>A0AAW9CNW6</accession>
<name>A0AAW9CNW6_BURTH</name>
<dbReference type="AlphaFoldDB" id="A0AAW9CNW6"/>
<evidence type="ECO:0000313" key="2">
    <source>
        <dbReference type="Proteomes" id="UP001272137"/>
    </source>
</evidence>
<sequence length="45" mass="4715">MATGLVDCCSKRKPDGRRCASAHEAKAKNCPEAVRAGARPAKTTT</sequence>
<gene>
    <name evidence="1" type="ORF">C7S16_6306</name>
</gene>
<organism evidence="1 2">
    <name type="scientific">Burkholderia thailandensis</name>
    <dbReference type="NCBI Taxonomy" id="57975"/>
    <lineage>
        <taxon>Bacteria</taxon>
        <taxon>Pseudomonadati</taxon>
        <taxon>Pseudomonadota</taxon>
        <taxon>Betaproteobacteria</taxon>
        <taxon>Burkholderiales</taxon>
        <taxon>Burkholderiaceae</taxon>
        <taxon>Burkholderia</taxon>
        <taxon>pseudomallei group</taxon>
    </lineage>
</organism>
<dbReference type="Proteomes" id="UP001272137">
    <property type="component" value="Unassembled WGS sequence"/>
</dbReference>